<dbReference type="Proteomes" id="UP001597368">
    <property type="component" value="Unassembled WGS sequence"/>
</dbReference>
<sequence>MSAIKVSCSSWLVESVVVVARTDDLPPPSTQGKGQIKISESNTVSIELPYDVVHHVTDDFEEDSNNCLKLIFIGGTVAVCDMKTTDRKVGR</sequence>
<evidence type="ECO:0000313" key="1">
    <source>
        <dbReference type="EMBL" id="MFD1933538.1"/>
    </source>
</evidence>
<keyword evidence="2" id="KW-1185">Reference proteome</keyword>
<evidence type="ECO:0000313" key="2">
    <source>
        <dbReference type="Proteomes" id="UP001597368"/>
    </source>
</evidence>
<name>A0ABW4SWI9_9ACTN</name>
<proteinExistence type="predicted"/>
<comment type="caution">
    <text evidence="1">The sequence shown here is derived from an EMBL/GenBank/DDBJ whole genome shotgun (WGS) entry which is preliminary data.</text>
</comment>
<organism evidence="1 2">
    <name type="scientific">Nonomuraea mangrovi</name>
    <dbReference type="NCBI Taxonomy" id="2316207"/>
    <lineage>
        <taxon>Bacteria</taxon>
        <taxon>Bacillati</taxon>
        <taxon>Actinomycetota</taxon>
        <taxon>Actinomycetes</taxon>
        <taxon>Streptosporangiales</taxon>
        <taxon>Streptosporangiaceae</taxon>
        <taxon>Nonomuraea</taxon>
    </lineage>
</organism>
<dbReference type="EMBL" id="JBHUFV010000033">
    <property type="protein sequence ID" value="MFD1933538.1"/>
    <property type="molecule type" value="Genomic_DNA"/>
</dbReference>
<dbReference type="RefSeq" id="WP_379573578.1">
    <property type="nucleotide sequence ID" value="NZ_JBHUFV010000033.1"/>
</dbReference>
<protein>
    <submittedName>
        <fullName evidence="1">Uncharacterized protein</fullName>
    </submittedName>
</protein>
<accession>A0ABW4SWI9</accession>
<reference evidence="2" key="1">
    <citation type="journal article" date="2019" name="Int. J. Syst. Evol. Microbiol.">
        <title>The Global Catalogue of Microorganisms (GCM) 10K type strain sequencing project: providing services to taxonomists for standard genome sequencing and annotation.</title>
        <authorList>
            <consortium name="The Broad Institute Genomics Platform"/>
            <consortium name="The Broad Institute Genome Sequencing Center for Infectious Disease"/>
            <person name="Wu L."/>
            <person name="Ma J."/>
        </authorList>
    </citation>
    <scope>NUCLEOTIDE SEQUENCE [LARGE SCALE GENOMIC DNA]</scope>
    <source>
        <strain evidence="2">ICMP 6774ER</strain>
    </source>
</reference>
<gene>
    <name evidence="1" type="ORF">ACFSKW_18940</name>
</gene>